<evidence type="ECO:0000313" key="2">
    <source>
        <dbReference type="Proteomes" id="UP000320475"/>
    </source>
</evidence>
<accession>A0A507D8V3</accession>
<dbReference type="EMBL" id="QEAM01000064">
    <property type="protein sequence ID" value="TPX47934.1"/>
    <property type="molecule type" value="Genomic_DNA"/>
</dbReference>
<comment type="caution">
    <text evidence="1">The sequence shown here is derived from an EMBL/GenBank/DDBJ whole genome shotgun (WGS) entry which is preliminary data.</text>
</comment>
<dbReference type="VEuPathDB" id="FungiDB:SeMB42_g01046"/>
<proteinExistence type="predicted"/>
<reference evidence="1 2" key="1">
    <citation type="journal article" date="2019" name="Sci. Rep.">
        <title>Comparative genomics of chytrid fungi reveal insights into the obligate biotrophic and pathogenic lifestyle of Synchytrium endobioticum.</title>
        <authorList>
            <person name="van de Vossenberg B.T.L.H."/>
            <person name="Warris S."/>
            <person name="Nguyen H.D.T."/>
            <person name="van Gent-Pelzer M.P.E."/>
            <person name="Joly D.L."/>
            <person name="van de Geest H.C."/>
            <person name="Bonants P.J.M."/>
            <person name="Smith D.S."/>
            <person name="Levesque C.A."/>
            <person name="van der Lee T.A.J."/>
        </authorList>
    </citation>
    <scope>NUCLEOTIDE SEQUENCE [LARGE SCALE GENOMIC DNA]</scope>
    <source>
        <strain evidence="1 2">LEV6574</strain>
    </source>
</reference>
<evidence type="ECO:0000313" key="1">
    <source>
        <dbReference type="EMBL" id="TPX47934.1"/>
    </source>
</evidence>
<gene>
    <name evidence="1" type="ORF">SeLEV6574_g02359</name>
</gene>
<dbReference type="AlphaFoldDB" id="A0A507D8V3"/>
<sequence length="177" mass="19919">MTNKRTASTATDRNVKKNIDMNNENYTRATREFIVDTDLPRTREKRVPVYTTNIQNWINQSEDTSLNIPHNTTDEKIPKNIEEAKSLPTWQKWKEAIQSEYKPVKDRNVFTLTKSFSTNLAALASSGFPCPAFVNPRAAASVFNNSSLVAFLSTGIPSSFRVLIPIPYTPSNTCLGM</sequence>
<protein>
    <submittedName>
        <fullName evidence="1">Uncharacterized protein</fullName>
    </submittedName>
</protein>
<organism evidence="1 2">
    <name type="scientific">Synchytrium endobioticum</name>
    <dbReference type="NCBI Taxonomy" id="286115"/>
    <lineage>
        <taxon>Eukaryota</taxon>
        <taxon>Fungi</taxon>
        <taxon>Fungi incertae sedis</taxon>
        <taxon>Chytridiomycota</taxon>
        <taxon>Chytridiomycota incertae sedis</taxon>
        <taxon>Chytridiomycetes</taxon>
        <taxon>Synchytriales</taxon>
        <taxon>Synchytriaceae</taxon>
        <taxon>Synchytrium</taxon>
    </lineage>
</organism>
<name>A0A507D8V3_9FUNG</name>
<dbReference type="Proteomes" id="UP000320475">
    <property type="component" value="Unassembled WGS sequence"/>
</dbReference>